<proteinExistence type="predicted"/>
<feature type="compositionally biased region" description="Basic and acidic residues" evidence="5">
    <location>
        <begin position="364"/>
        <end position="376"/>
    </location>
</feature>
<organism evidence="7 8">
    <name type="scientific">Rhodotorula mucilaginosa</name>
    <name type="common">Yeast</name>
    <name type="synonym">Rhodotorula rubra</name>
    <dbReference type="NCBI Taxonomy" id="5537"/>
    <lineage>
        <taxon>Eukaryota</taxon>
        <taxon>Fungi</taxon>
        <taxon>Dikarya</taxon>
        <taxon>Basidiomycota</taxon>
        <taxon>Pucciniomycotina</taxon>
        <taxon>Microbotryomycetes</taxon>
        <taxon>Sporidiobolales</taxon>
        <taxon>Sporidiobolaceae</taxon>
        <taxon>Rhodotorula</taxon>
    </lineage>
</organism>
<evidence type="ECO:0000313" key="7">
    <source>
        <dbReference type="EMBL" id="KAG0658111.1"/>
    </source>
</evidence>
<gene>
    <name evidence="7" type="ORF">C6P46_006070</name>
</gene>
<name>A0A9P6VZ95_RHOMI</name>
<feature type="compositionally biased region" description="Low complexity" evidence="5">
    <location>
        <begin position="241"/>
        <end position="264"/>
    </location>
</feature>
<feature type="compositionally biased region" description="Basic and acidic residues" evidence="5">
    <location>
        <begin position="429"/>
        <end position="446"/>
    </location>
</feature>
<dbReference type="OrthoDB" id="2528290at2759"/>
<reference evidence="7 8" key="1">
    <citation type="submission" date="2020-11" db="EMBL/GenBank/DDBJ databases">
        <title>Kefir isolates.</title>
        <authorList>
            <person name="Marcisauskas S."/>
            <person name="Kim Y."/>
            <person name="Blasche S."/>
        </authorList>
    </citation>
    <scope>NUCLEOTIDE SEQUENCE [LARGE SCALE GENOMIC DNA]</scope>
    <source>
        <strain evidence="7 8">KR</strain>
    </source>
</reference>
<evidence type="ECO:0000256" key="1">
    <source>
        <dbReference type="ARBA" id="ARBA00004123"/>
    </source>
</evidence>
<dbReference type="EMBL" id="PUHQ01000071">
    <property type="protein sequence ID" value="KAG0658111.1"/>
    <property type="molecule type" value="Genomic_DNA"/>
</dbReference>
<accession>A0A9P6VZ95</accession>
<evidence type="ECO:0000256" key="3">
    <source>
        <dbReference type="ARBA" id="ARBA00023204"/>
    </source>
</evidence>
<sequence>MEWDKLNRKFLPVPWASFPSDDGPLLVKLLYLPAQNNLAIMATDLQHVYYESLNSRQTNRRFEDALLASKAAGETQSQSQTQSQDVMVGIGAEGEKLLQTLVEELVGSVTSGTAKGRITHAAFEDIVYLTTPSGLEIRFLTTSLETASAATLASHLVSPLLGICSGLLSLLREDSADQEDTLATLYKRIEGAIDASGTAERIKEGRAAETFARVGGPALLGRWIQHTLGVREKDLVPVSLSLPSRPPRLFSPLPPSDSRSAVPAPASPPAAGTRTPHRRSSPVPPSAALTPPSAQQQPRSLGQGTTTNSSPSVARRMLDHRMQKGERIEFDSLDPDSHSQHQKQPDFIAVDGGGIALQQQEGRGMVDDDRADKSTDEPSTEEGEDDDPDNTGGGGGDLPKREPEGGEEGEDSGKVEAAKAAQEEEEAEEAKRKAKSAEREAEEARRRRERLQRLASSMQDGGGGGGAAPATVKKKKKRL</sequence>
<evidence type="ECO:0000313" key="8">
    <source>
        <dbReference type="Proteomes" id="UP000777482"/>
    </source>
</evidence>
<dbReference type="InterPro" id="IPR015381">
    <property type="entry name" value="XLF-like_N"/>
</dbReference>
<feature type="region of interest" description="Disordered" evidence="5">
    <location>
        <begin position="241"/>
        <end position="312"/>
    </location>
</feature>
<dbReference type="Proteomes" id="UP000777482">
    <property type="component" value="Unassembled WGS sequence"/>
</dbReference>
<feature type="region of interest" description="Disordered" evidence="5">
    <location>
        <begin position="331"/>
        <end position="479"/>
    </location>
</feature>
<evidence type="ECO:0000256" key="4">
    <source>
        <dbReference type="ARBA" id="ARBA00023242"/>
    </source>
</evidence>
<feature type="domain" description="XLF-like N-terminal" evidence="6">
    <location>
        <begin position="14"/>
        <end position="64"/>
    </location>
</feature>
<comment type="subcellular location">
    <subcellularLocation>
        <location evidence="1">Nucleus</location>
    </subcellularLocation>
</comment>
<dbReference type="Gene3D" id="2.170.210.10">
    <property type="entry name" value="DNA double-strand break repair and VJ recombination XRCC4, N-terminal"/>
    <property type="match status" value="1"/>
</dbReference>
<evidence type="ECO:0000259" key="6">
    <source>
        <dbReference type="Pfam" id="PF09302"/>
    </source>
</evidence>
<feature type="compositionally biased region" description="Polar residues" evidence="5">
    <location>
        <begin position="292"/>
        <end position="312"/>
    </location>
</feature>
<feature type="compositionally biased region" description="Acidic residues" evidence="5">
    <location>
        <begin position="378"/>
        <end position="389"/>
    </location>
</feature>
<evidence type="ECO:0000256" key="2">
    <source>
        <dbReference type="ARBA" id="ARBA00022763"/>
    </source>
</evidence>
<protein>
    <recommendedName>
        <fullName evidence="6">XLF-like N-terminal domain-containing protein</fullName>
    </recommendedName>
</protein>
<dbReference type="Pfam" id="PF09302">
    <property type="entry name" value="XLF"/>
    <property type="match status" value="1"/>
</dbReference>
<evidence type="ECO:0000256" key="5">
    <source>
        <dbReference type="SAM" id="MobiDB-lite"/>
    </source>
</evidence>
<keyword evidence="2" id="KW-0227">DNA damage</keyword>
<dbReference type="GO" id="GO:0006303">
    <property type="term" value="P:double-strand break repair via nonhomologous end joining"/>
    <property type="evidence" value="ECO:0007669"/>
    <property type="project" value="UniProtKB-ARBA"/>
</dbReference>
<keyword evidence="3" id="KW-0234">DNA repair</keyword>
<dbReference type="AlphaFoldDB" id="A0A9P6VZ95"/>
<comment type="caution">
    <text evidence="7">The sequence shown here is derived from an EMBL/GenBank/DDBJ whole genome shotgun (WGS) entry which is preliminary data.</text>
</comment>
<dbReference type="GO" id="GO:0005634">
    <property type="term" value="C:nucleus"/>
    <property type="evidence" value="ECO:0007669"/>
    <property type="project" value="UniProtKB-SubCell"/>
</dbReference>
<keyword evidence="4" id="KW-0539">Nucleus</keyword>
<keyword evidence="8" id="KW-1185">Reference proteome</keyword>
<dbReference type="InterPro" id="IPR038051">
    <property type="entry name" value="XRCC4-like_N_sf"/>
</dbReference>